<sequence>MYPPSQEPAQLFTNTGYRAWPEDTSHAATPQTPQLELEDFVPALRAVLTLDRRTYDEVERLLHSVLSLALHLQVLRIRNARAFIFTCAGISSHIASLTTLRILELSGICKEDIRLLCDIRSPLTKLTLQFGDHIFDEDLYGSEWQLWPIVFKFVDTLVELAVLNVPVRIAIAHDASQLSFPQVRTLSLCVGSVESWNIGKLPRMFPNIEDLRLDVCTGGLGRFVPRLAINDAQNRGGLPRTWASLTRLSCPVWMGDIVPSGGADVWHGLRLGQEGDDLRHFHATLAGMQPRYLDIEIFVFHFLQHSRQRFSDVFCPADVRHLNIDLVDYAALSPHGIHTAAPFIFDAFTDCLPNLSLEFLSLRLQVGEPRNPGERKRMLGTYLPHMDVPSYVVQLANAIPTLVYVFVKFELHQQEDVLWKVTRHDGRLPCVAPVREAERKLTLEMSPFASKLL</sequence>
<keyword evidence="2" id="KW-1185">Reference proteome</keyword>
<evidence type="ECO:0000313" key="1">
    <source>
        <dbReference type="EMBL" id="TCD64980.1"/>
    </source>
</evidence>
<gene>
    <name evidence="1" type="ORF">EIP91_003393</name>
</gene>
<evidence type="ECO:0008006" key="3">
    <source>
        <dbReference type="Google" id="ProtNLM"/>
    </source>
</evidence>
<proteinExistence type="predicted"/>
<dbReference type="EMBL" id="RWJN01000205">
    <property type="protein sequence ID" value="TCD64980.1"/>
    <property type="molecule type" value="Genomic_DNA"/>
</dbReference>
<protein>
    <recommendedName>
        <fullName evidence="3">F-box domain-containing protein</fullName>
    </recommendedName>
</protein>
<comment type="caution">
    <text evidence="1">The sequence shown here is derived from an EMBL/GenBank/DDBJ whole genome shotgun (WGS) entry which is preliminary data.</text>
</comment>
<accession>A0A4R0RAL0</accession>
<organism evidence="1 2">
    <name type="scientific">Steccherinum ochraceum</name>
    <dbReference type="NCBI Taxonomy" id="92696"/>
    <lineage>
        <taxon>Eukaryota</taxon>
        <taxon>Fungi</taxon>
        <taxon>Dikarya</taxon>
        <taxon>Basidiomycota</taxon>
        <taxon>Agaricomycotina</taxon>
        <taxon>Agaricomycetes</taxon>
        <taxon>Polyporales</taxon>
        <taxon>Steccherinaceae</taxon>
        <taxon>Steccherinum</taxon>
    </lineage>
</organism>
<dbReference type="AlphaFoldDB" id="A0A4R0RAL0"/>
<dbReference type="SUPFAM" id="SSF52047">
    <property type="entry name" value="RNI-like"/>
    <property type="match status" value="1"/>
</dbReference>
<dbReference type="Proteomes" id="UP000292702">
    <property type="component" value="Unassembled WGS sequence"/>
</dbReference>
<evidence type="ECO:0000313" key="2">
    <source>
        <dbReference type="Proteomes" id="UP000292702"/>
    </source>
</evidence>
<name>A0A4R0RAL0_9APHY</name>
<reference evidence="1 2" key="1">
    <citation type="submission" date="2018-11" db="EMBL/GenBank/DDBJ databases">
        <title>Genome assembly of Steccherinum ochraceum LE-BIN_3174, the white-rot fungus of the Steccherinaceae family (The Residual Polyporoid clade, Polyporales, Basidiomycota).</title>
        <authorList>
            <person name="Fedorova T.V."/>
            <person name="Glazunova O.A."/>
            <person name="Landesman E.O."/>
            <person name="Moiseenko K.V."/>
            <person name="Psurtseva N.V."/>
            <person name="Savinova O.S."/>
            <person name="Shakhova N.V."/>
            <person name="Tyazhelova T.V."/>
            <person name="Vasina D.V."/>
        </authorList>
    </citation>
    <scope>NUCLEOTIDE SEQUENCE [LARGE SCALE GENOMIC DNA]</scope>
    <source>
        <strain evidence="1 2">LE-BIN_3174</strain>
    </source>
</reference>